<accession>U3GT88</accession>
<dbReference type="KEGG" id="caz:CARG_01870"/>
<keyword evidence="2" id="KW-1185">Reference proteome</keyword>
<reference evidence="1 2" key="1">
    <citation type="journal article" date="2013" name="Genome Announc.">
        <title>Whole-Genome Sequence of the Clinical Strain Corynebacterium argentoratense DSM 44202, Isolated from a Human Throat Specimen.</title>
        <authorList>
            <person name="Bomholt C."/>
            <person name="Glaub A."/>
            <person name="Gravermann K."/>
            <person name="Albersmeier A."/>
            <person name="Brinkrolf K."/>
            <person name="Ruckert C."/>
            <person name="Tauch A."/>
        </authorList>
    </citation>
    <scope>NUCLEOTIDE SEQUENCE [LARGE SCALE GENOMIC DNA]</scope>
    <source>
        <strain evidence="1">DSM 44202</strain>
    </source>
</reference>
<sequence length="143" mass="15644">MNDVRPVAGLSLLCVPQPPRKQNFQDDDVAVRPSMQGLAPVVKALNFIFGMDSLSHSTAAVFSPNVRAYVRRRSKTVPHGPVAIRSIRMQKMTPTAIEFNGTAVAVEHDMSYAMCGRLDRPTLAHPGAKPGTTQWKLTSFTVL</sequence>
<gene>
    <name evidence="1" type="ORF">CARG_01870</name>
</gene>
<evidence type="ECO:0000313" key="1">
    <source>
        <dbReference type="EMBL" id="AGU14544.1"/>
    </source>
</evidence>
<dbReference type="RefSeq" id="WP_020975683.1">
    <property type="nucleotide sequence ID" value="NC_022198.1"/>
</dbReference>
<dbReference type="HOGENOM" id="CLU_1802854_0_0_11"/>
<dbReference type="GeneID" id="78249239"/>
<evidence type="ECO:0000313" key="2">
    <source>
        <dbReference type="Proteomes" id="UP000016943"/>
    </source>
</evidence>
<dbReference type="STRING" id="1348662.CARG_01870"/>
<protein>
    <submittedName>
        <fullName evidence="1">Uncharacterized protein</fullName>
    </submittedName>
</protein>
<name>U3GT88_9CORY</name>
<dbReference type="PATRIC" id="fig|1348662.3.peg.368"/>
<proteinExistence type="predicted"/>
<dbReference type="AlphaFoldDB" id="U3GT88"/>
<dbReference type="EMBL" id="CP006365">
    <property type="protein sequence ID" value="AGU14544.1"/>
    <property type="molecule type" value="Genomic_DNA"/>
</dbReference>
<dbReference type="Proteomes" id="UP000016943">
    <property type="component" value="Chromosome"/>
</dbReference>
<organism evidence="1 2">
    <name type="scientific">Corynebacterium argentoratense DSM 44202</name>
    <dbReference type="NCBI Taxonomy" id="1348662"/>
    <lineage>
        <taxon>Bacteria</taxon>
        <taxon>Bacillati</taxon>
        <taxon>Actinomycetota</taxon>
        <taxon>Actinomycetes</taxon>
        <taxon>Mycobacteriales</taxon>
        <taxon>Corynebacteriaceae</taxon>
        <taxon>Corynebacterium</taxon>
    </lineage>
</organism>